<feature type="domain" description="Ribosomal RNA large subunit methyltransferase K/L-like methyltransferase" evidence="1">
    <location>
        <begin position="156"/>
        <end position="256"/>
    </location>
</feature>
<comment type="caution">
    <text evidence="2">The sequence shown here is derived from an EMBL/GenBank/DDBJ whole genome shotgun (WGS) entry which is preliminary data.</text>
</comment>
<keyword evidence="3" id="KW-1185">Reference proteome</keyword>
<keyword evidence="2" id="KW-0808">Transferase</keyword>
<dbReference type="SUPFAM" id="SSF53335">
    <property type="entry name" value="S-adenosyl-L-methionine-dependent methyltransferases"/>
    <property type="match status" value="1"/>
</dbReference>
<dbReference type="GO" id="GO:0030488">
    <property type="term" value="P:tRNA methylation"/>
    <property type="evidence" value="ECO:0007669"/>
    <property type="project" value="TreeGrafter"/>
</dbReference>
<sequence length="317" mass="36141">MDRYDWRRKVLYVYTYACHEDERELCELEWRTLFDLRGDAPKDQYVCSPISIDPRRSPFMKRRLEIRWEGSSLEELEREADAMSPDERSFKLIYVDTAVKLRYEDRLALERRVGARLRGRVDMRRPERLLGITQLEDRWVFGEVVESEAVWLRHNRKPRSYSTALSTRVARAIANIAVPAPEGVRAIDPCCGIGTVLIEARSMGIDIVGNDVNPLAVRGARMNLAHFGYPATVTLGDVRALSGSYDAAVLDMPYNRCSVAPPEEQLEMIASLRRLAERAVILTTEPIEPLIVHAGFAIQESCAIPKGSFVRHVHVCR</sequence>
<gene>
    <name evidence="2" type="ORF">H7C19_01140</name>
</gene>
<dbReference type="PANTHER" id="PTHR14911">
    <property type="entry name" value="THUMP DOMAIN-CONTAINING"/>
    <property type="match status" value="1"/>
</dbReference>
<evidence type="ECO:0000313" key="2">
    <source>
        <dbReference type="EMBL" id="MBB6669286.1"/>
    </source>
</evidence>
<dbReference type="EMBL" id="JACJVP010000001">
    <property type="protein sequence ID" value="MBB6669286.1"/>
    <property type="molecule type" value="Genomic_DNA"/>
</dbReference>
<name>A0A7X0RMY9_9BACL</name>
<protein>
    <submittedName>
        <fullName evidence="2">RNA methyltransferase</fullName>
    </submittedName>
</protein>
<dbReference type="Proteomes" id="UP000547209">
    <property type="component" value="Unassembled WGS sequence"/>
</dbReference>
<reference evidence="2 3" key="1">
    <citation type="submission" date="2020-08" db="EMBL/GenBank/DDBJ databases">
        <title>Cohnella phylogeny.</title>
        <authorList>
            <person name="Dunlap C."/>
        </authorList>
    </citation>
    <scope>NUCLEOTIDE SEQUENCE [LARGE SCALE GENOMIC DNA]</scope>
    <source>
        <strain evidence="2 3">DSM 28246</strain>
    </source>
</reference>
<dbReference type="InterPro" id="IPR000241">
    <property type="entry name" value="RlmKL-like_Mtase"/>
</dbReference>
<evidence type="ECO:0000313" key="3">
    <source>
        <dbReference type="Proteomes" id="UP000547209"/>
    </source>
</evidence>
<accession>A0A7X0RMY9</accession>
<proteinExistence type="predicted"/>
<dbReference type="InterPro" id="IPR029063">
    <property type="entry name" value="SAM-dependent_MTases_sf"/>
</dbReference>
<organism evidence="2 3">
    <name type="scientific">Cohnella nanjingensis</name>
    <dbReference type="NCBI Taxonomy" id="1387779"/>
    <lineage>
        <taxon>Bacteria</taxon>
        <taxon>Bacillati</taxon>
        <taxon>Bacillota</taxon>
        <taxon>Bacilli</taxon>
        <taxon>Bacillales</taxon>
        <taxon>Paenibacillaceae</taxon>
        <taxon>Cohnella</taxon>
    </lineage>
</organism>
<dbReference type="PANTHER" id="PTHR14911:SF13">
    <property type="entry name" value="TRNA (GUANINE(6)-N2)-METHYLTRANSFERASE THUMP3"/>
    <property type="match status" value="1"/>
</dbReference>
<dbReference type="CDD" id="cd02440">
    <property type="entry name" value="AdoMet_MTases"/>
    <property type="match status" value="1"/>
</dbReference>
<dbReference type="AlphaFoldDB" id="A0A7X0RMY9"/>
<keyword evidence="2" id="KW-0489">Methyltransferase</keyword>
<evidence type="ECO:0000259" key="1">
    <source>
        <dbReference type="Pfam" id="PF01170"/>
    </source>
</evidence>
<dbReference type="GO" id="GO:0016423">
    <property type="term" value="F:tRNA (guanine) methyltransferase activity"/>
    <property type="evidence" value="ECO:0007669"/>
    <property type="project" value="TreeGrafter"/>
</dbReference>
<dbReference type="Gene3D" id="3.40.50.150">
    <property type="entry name" value="Vaccinia Virus protein VP39"/>
    <property type="match status" value="1"/>
</dbReference>
<dbReference type="Pfam" id="PF01170">
    <property type="entry name" value="UPF0020"/>
    <property type="match status" value="1"/>
</dbReference>